<dbReference type="OrthoDB" id="291892at2"/>
<evidence type="ECO:0000259" key="2">
    <source>
        <dbReference type="Pfam" id="PF04892"/>
    </source>
</evidence>
<dbReference type="EMBL" id="LGUG01000004">
    <property type="protein sequence ID" value="KON97597.1"/>
    <property type="molecule type" value="Genomic_DNA"/>
</dbReference>
<keyword evidence="1" id="KW-1133">Transmembrane helix</keyword>
<organism evidence="3 5">
    <name type="scientific">Aneurinibacillus migulanus</name>
    <name type="common">Bacillus migulanus</name>
    <dbReference type="NCBI Taxonomy" id="47500"/>
    <lineage>
        <taxon>Bacteria</taxon>
        <taxon>Bacillati</taxon>
        <taxon>Bacillota</taxon>
        <taxon>Bacilli</taxon>
        <taxon>Bacillales</taxon>
        <taxon>Paenibacillaceae</taxon>
        <taxon>Aneurinibacillus group</taxon>
        <taxon>Aneurinibacillus</taxon>
    </lineage>
</organism>
<dbReference type="STRING" id="47500.AF333_21215"/>
<dbReference type="Proteomes" id="UP000037269">
    <property type="component" value="Unassembled WGS sequence"/>
</dbReference>
<dbReference type="Pfam" id="PF04892">
    <property type="entry name" value="VanZ"/>
    <property type="match status" value="1"/>
</dbReference>
<evidence type="ECO:0000256" key="1">
    <source>
        <dbReference type="SAM" id="Phobius"/>
    </source>
</evidence>
<dbReference type="PATRIC" id="fig|47500.12.peg.3141"/>
<keyword evidence="1" id="KW-0472">Membrane</keyword>
<dbReference type="InterPro" id="IPR016747">
    <property type="entry name" value="Phosphotransbutyrylase"/>
</dbReference>
<name>A0A0D1XIN7_ANEMI</name>
<dbReference type="RefSeq" id="WP_043066870.1">
    <property type="nucleotide sequence ID" value="NZ_BJOA01000148.1"/>
</dbReference>
<dbReference type="GeneID" id="42307666"/>
<feature type="domain" description="VanZ-like" evidence="2">
    <location>
        <begin position="13"/>
        <end position="157"/>
    </location>
</feature>
<evidence type="ECO:0000313" key="4">
    <source>
        <dbReference type="EMBL" id="SDK24387.1"/>
    </source>
</evidence>
<feature type="transmembrane region" description="Helical" evidence="1">
    <location>
        <begin position="6"/>
        <end position="24"/>
    </location>
</feature>
<dbReference type="Proteomes" id="UP000182836">
    <property type="component" value="Unassembled WGS sequence"/>
</dbReference>
<reference evidence="3 5" key="1">
    <citation type="submission" date="2015-07" db="EMBL/GenBank/DDBJ databases">
        <title>Fjat-14205 dsm 2895.</title>
        <authorList>
            <person name="Liu B."/>
            <person name="Wang J."/>
            <person name="Zhu Y."/>
            <person name="Liu G."/>
            <person name="Chen Q."/>
            <person name="Chen Z."/>
            <person name="Lan J."/>
            <person name="Che J."/>
            <person name="Ge C."/>
            <person name="Shi H."/>
            <person name="Pan Z."/>
            <person name="Liu X."/>
        </authorList>
    </citation>
    <scope>NUCLEOTIDE SEQUENCE [LARGE SCALE GENOMIC DNA]</scope>
    <source>
        <strain evidence="3 5">DSM 2895</strain>
    </source>
</reference>
<dbReference type="InterPro" id="IPR006976">
    <property type="entry name" value="VanZ-like"/>
</dbReference>
<evidence type="ECO:0000313" key="6">
    <source>
        <dbReference type="Proteomes" id="UP000182836"/>
    </source>
</evidence>
<dbReference type="PIRSF" id="PIRSF019083">
    <property type="entry name" value="UCP019083_VanZ"/>
    <property type="match status" value="1"/>
</dbReference>
<feature type="transmembrane region" description="Helical" evidence="1">
    <location>
        <begin position="109"/>
        <end position="129"/>
    </location>
</feature>
<feature type="transmembrane region" description="Helical" evidence="1">
    <location>
        <begin position="141"/>
        <end position="161"/>
    </location>
</feature>
<accession>A0A0D1XIN7</accession>
<proteinExistence type="predicted"/>
<dbReference type="NCBIfam" id="NF037970">
    <property type="entry name" value="vanZ_1"/>
    <property type="match status" value="1"/>
</dbReference>
<reference evidence="4 6" key="2">
    <citation type="submission" date="2016-10" db="EMBL/GenBank/DDBJ databases">
        <authorList>
            <person name="de Groot N.N."/>
        </authorList>
    </citation>
    <scope>NUCLEOTIDE SEQUENCE [LARGE SCALE GENOMIC DNA]</scope>
    <source>
        <strain evidence="4 6">DSM 2895</strain>
    </source>
</reference>
<protein>
    <submittedName>
        <fullName evidence="4">VanZ like family protein</fullName>
    </submittedName>
</protein>
<evidence type="ECO:0000313" key="5">
    <source>
        <dbReference type="Proteomes" id="UP000037269"/>
    </source>
</evidence>
<gene>
    <name evidence="3" type="ORF">AF333_21215</name>
    <name evidence="4" type="ORF">SAMN04487909_14511</name>
</gene>
<evidence type="ECO:0000313" key="3">
    <source>
        <dbReference type="EMBL" id="KON97597.1"/>
    </source>
</evidence>
<feature type="transmembrane region" description="Helical" evidence="1">
    <location>
        <begin position="83"/>
        <end position="103"/>
    </location>
</feature>
<keyword evidence="1" id="KW-0812">Transmembrane</keyword>
<keyword evidence="5" id="KW-1185">Reference proteome</keyword>
<dbReference type="AlphaFoldDB" id="A0A0D1XIN7"/>
<dbReference type="EMBL" id="FNED01000045">
    <property type="protein sequence ID" value="SDK24387.1"/>
    <property type="molecule type" value="Genomic_DNA"/>
</dbReference>
<sequence length="167" mass="19367">MSKKYFLYYWLPPIVLILAIFFSSSQSYEQQDIRPQLARYLNMHQVEQMFSGVRFYYEGTEVSVQSMGPAGFLEFFIRKAAHFGTNFLLGFLIYRVLVYYTYFSIQKRVIGSTLFILGFASLDEIHQVFISTRTPRLADVFVDSIGGLVGIVICMLIYIRIENLSKS</sequence>